<evidence type="ECO:0000259" key="7">
    <source>
        <dbReference type="Pfam" id="PF03553"/>
    </source>
</evidence>
<keyword evidence="5 6" id="KW-0472">Membrane</keyword>
<proteinExistence type="predicted"/>
<name>A0A381ZG35_9ZZZZ</name>
<evidence type="ECO:0000256" key="2">
    <source>
        <dbReference type="ARBA" id="ARBA00022475"/>
    </source>
</evidence>
<evidence type="ECO:0000256" key="4">
    <source>
        <dbReference type="ARBA" id="ARBA00022989"/>
    </source>
</evidence>
<feature type="transmembrane region" description="Helical" evidence="6">
    <location>
        <begin position="340"/>
        <end position="358"/>
    </location>
</feature>
<evidence type="ECO:0000256" key="1">
    <source>
        <dbReference type="ARBA" id="ARBA00004651"/>
    </source>
</evidence>
<gene>
    <name evidence="8" type="ORF">METZ01_LOCUS141013</name>
</gene>
<protein>
    <recommendedName>
        <fullName evidence="7">Na+/H+ antiporter NhaC-like C-terminal domain-containing protein</fullName>
    </recommendedName>
</protein>
<dbReference type="InterPro" id="IPR018461">
    <property type="entry name" value="Na/H_Antiport_NhaC-like_C"/>
</dbReference>
<evidence type="ECO:0000313" key="8">
    <source>
        <dbReference type="EMBL" id="SVA88159.1"/>
    </source>
</evidence>
<feature type="transmembrane region" description="Helical" evidence="6">
    <location>
        <begin position="182"/>
        <end position="203"/>
    </location>
</feature>
<feature type="transmembrane region" description="Helical" evidence="6">
    <location>
        <begin position="298"/>
        <end position="316"/>
    </location>
</feature>
<keyword evidence="3 6" id="KW-0812">Transmembrane</keyword>
<feature type="transmembrane region" description="Helical" evidence="6">
    <location>
        <begin position="101"/>
        <end position="122"/>
    </location>
</feature>
<feature type="domain" description="Na+/H+ antiporter NhaC-like C-terminal" evidence="7">
    <location>
        <begin position="197"/>
        <end position="522"/>
    </location>
</feature>
<evidence type="ECO:0000256" key="3">
    <source>
        <dbReference type="ARBA" id="ARBA00022692"/>
    </source>
</evidence>
<keyword evidence="4 6" id="KW-1133">Transmembrane helix</keyword>
<feature type="transmembrane region" description="Helical" evidence="6">
    <location>
        <begin position="12"/>
        <end position="31"/>
    </location>
</feature>
<feature type="transmembrane region" description="Helical" evidence="6">
    <location>
        <begin position="530"/>
        <end position="551"/>
    </location>
</feature>
<keyword evidence="2" id="KW-1003">Cell membrane</keyword>
<dbReference type="PANTHER" id="PTHR43478">
    <property type="entry name" value="NA+/H+ ANTIPORTER-RELATED"/>
    <property type="match status" value="1"/>
</dbReference>
<dbReference type="PANTHER" id="PTHR43478:SF1">
    <property type="entry name" value="NA+_H+ ANTIPORTER NHAC-LIKE C-TERMINAL DOMAIN-CONTAINING PROTEIN"/>
    <property type="match status" value="1"/>
</dbReference>
<accession>A0A381ZG35</accession>
<evidence type="ECO:0000256" key="5">
    <source>
        <dbReference type="ARBA" id="ARBA00023136"/>
    </source>
</evidence>
<feature type="transmembrane region" description="Helical" evidence="6">
    <location>
        <begin position="411"/>
        <end position="430"/>
    </location>
</feature>
<dbReference type="AlphaFoldDB" id="A0A381ZG35"/>
<reference evidence="8" key="1">
    <citation type="submission" date="2018-05" db="EMBL/GenBank/DDBJ databases">
        <authorList>
            <person name="Lanie J.A."/>
            <person name="Ng W.-L."/>
            <person name="Kazmierczak K.M."/>
            <person name="Andrzejewski T.M."/>
            <person name="Davidsen T.M."/>
            <person name="Wayne K.J."/>
            <person name="Tettelin H."/>
            <person name="Glass J.I."/>
            <person name="Rusch D."/>
            <person name="Podicherti R."/>
            <person name="Tsui H.-C.T."/>
            <person name="Winkler M.E."/>
        </authorList>
    </citation>
    <scope>NUCLEOTIDE SEQUENCE</scope>
</reference>
<sequence>MTPFVNGQTRKISLIVAFIALVVWELLVPAGSVTDFRVSFFSLIPPLVAISMALISKEVILSLFCGVWIGATMLMGYNPVEGLLATIDTHIVNSITDTDQAAILLFTLGFGGVIGVVSANGGMGGVVKSASQYANTRKRSQMATMLMGVIIFFDDYANTLFVGNMMRPFTDKLKVSREKLAYLVDSTAAPVASLAVISTWSVFQMSLLETPYKEYGIVENPYITFLNSIPYSFYCIITIVFMGFLVWSGRDYNNMLKAERRALNEGKVLADGAQPLTDTELSQDGGLKSDISHWTNSMVPILLVVVITLIGLYVTGTDSLAPDDDHSIRNIVGSSDPYRALMWGSFIAGFAAIFLSYGRNLLTLRKSLESWVKGAKSMLMACMILVLAWTLGDICSEVKTADYIISLTEGILTPALLPPVTFLTAALVSFCTGTSWGTMPILVPIAVPLAFNLLGGDPNSLVGEPIYLATFASILSGCVFGDHCSPLSDTTILSSIASGSDHVDHVKTQLPYAITTGTISLVLGYSLVSYLPVGVSILLAAAVAVAVVKLWGREP</sequence>
<feature type="transmembrane region" description="Helical" evidence="6">
    <location>
        <begin position="370"/>
        <end position="391"/>
    </location>
</feature>
<evidence type="ECO:0000256" key="6">
    <source>
        <dbReference type="SAM" id="Phobius"/>
    </source>
</evidence>
<comment type="subcellular location">
    <subcellularLocation>
        <location evidence="1">Cell membrane</location>
        <topology evidence="1">Multi-pass membrane protein</topology>
    </subcellularLocation>
</comment>
<feature type="transmembrane region" description="Helical" evidence="6">
    <location>
        <begin position="223"/>
        <end position="247"/>
    </location>
</feature>
<feature type="transmembrane region" description="Helical" evidence="6">
    <location>
        <begin position="142"/>
        <end position="161"/>
    </location>
</feature>
<organism evidence="8">
    <name type="scientific">marine metagenome</name>
    <dbReference type="NCBI Taxonomy" id="408172"/>
    <lineage>
        <taxon>unclassified sequences</taxon>
        <taxon>metagenomes</taxon>
        <taxon>ecological metagenomes</taxon>
    </lineage>
</organism>
<dbReference type="GO" id="GO:0005886">
    <property type="term" value="C:plasma membrane"/>
    <property type="evidence" value="ECO:0007669"/>
    <property type="project" value="UniProtKB-SubCell"/>
</dbReference>
<dbReference type="EMBL" id="UINC01021170">
    <property type="protein sequence ID" value="SVA88159.1"/>
    <property type="molecule type" value="Genomic_DNA"/>
</dbReference>
<dbReference type="Pfam" id="PF03553">
    <property type="entry name" value="Na_H_antiporter"/>
    <property type="match status" value="1"/>
</dbReference>